<evidence type="ECO:0000259" key="10">
    <source>
        <dbReference type="Pfam" id="PF17767"/>
    </source>
</evidence>
<reference evidence="11" key="1">
    <citation type="submission" date="2021-06" db="EMBL/GenBank/DDBJ databases">
        <title>44 bacteria genomes isolated from Dapeng, Shenzhen.</title>
        <authorList>
            <person name="Zheng W."/>
            <person name="Yu S."/>
            <person name="Huang Y."/>
        </authorList>
    </citation>
    <scope>NUCLEOTIDE SEQUENCE</scope>
    <source>
        <strain evidence="11">DP5N28-2</strain>
    </source>
</reference>
<keyword evidence="11" id="KW-0328">Glycosyltransferase</keyword>
<evidence type="ECO:0000313" key="11">
    <source>
        <dbReference type="EMBL" id="MBY5958458.1"/>
    </source>
</evidence>
<gene>
    <name evidence="7 11" type="primary">pncB</name>
    <name evidence="11" type="ORF">KUV50_09965</name>
</gene>
<keyword evidence="4 7" id="KW-0597">Phosphoprotein</keyword>
<dbReference type="GO" id="GO:0004516">
    <property type="term" value="F:nicotinate phosphoribosyltransferase activity"/>
    <property type="evidence" value="ECO:0007669"/>
    <property type="project" value="UniProtKB-UniRule"/>
</dbReference>
<dbReference type="InterPro" id="IPR007229">
    <property type="entry name" value="Nic_PRibTrfase-Fam"/>
</dbReference>
<dbReference type="PANTHER" id="PTHR11098">
    <property type="entry name" value="NICOTINATE PHOSPHORIBOSYLTRANSFERASE"/>
    <property type="match status" value="1"/>
</dbReference>
<dbReference type="Pfam" id="PF04095">
    <property type="entry name" value="NAPRTase"/>
    <property type="match status" value="1"/>
</dbReference>
<dbReference type="SUPFAM" id="SSF51690">
    <property type="entry name" value="Nicotinate/Quinolinate PRTase C-terminal domain-like"/>
    <property type="match status" value="1"/>
</dbReference>
<feature type="domain" description="Nicotinate phosphoribosyltransferase N-terminal" evidence="10">
    <location>
        <begin position="7"/>
        <end position="125"/>
    </location>
</feature>
<name>A0A953HV72_9BACT</name>
<dbReference type="EC" id="6.3.4.21" evidence="3 7"/>
<comment type="catalytic activity">
    <reaction evidence="7 8">
        <text>5-phospho-alpha-D-ribose 1-diphosphate + nicotinate + ATP + H2O = nicotinate beta-D-ribonucleotide + ADP + phosphate + diphosphate</text>
        <dbReference type="Rhea" id="RHEA:36163"/>
        <dbReference type="ChEBI" id="CHEBI:15377"/>
        <dbReference type="ChEBI" id="CHEBI:30616"/>
        <dbReference type="ChEBI" id="CHEBI:32544"/>
        <dbReference type="ChEBI" id="CHEBI:33019"/>
        <dbReference type="ChEBI" id="CHEBI:43474"/>
        <dbReference type="ChEBI" id="CHEBI:57502"/>
        <dbReference type="ChEBI" id="CHEBI:58017"/>
        <dbReference type="ChEBI" id="CHEBI:456216"/>
        <dbReference type="EC" id="6.3.4.21"/>
    </reaction>
</comment>
<organism evidence="11 12">
    <name type="scientific">Membranihabitans marinus</name>
    <dbReference type="NCBI Taxonomy" id="1227546"/>
    <lineage>
        <taxon>Bacteria</taxon>
        <taxon>Pseudomonadati</taxon>
        <taxon>Bacteroidota</taxon>
        <taxon>Saprospiria</taxon>
        <taxon>Saprospirales</taxon>
        <taxon>Saprospiraceae</taxon>
        <taxon>Membranihabitans</taxon>
    </lineage>
</organism>
<dbReference type="GO" id="GO:0016757">
    <property type="term" value="F:glycosyltransferase activity"/>
    <property type="evidence" value="ECO:0007669"/>
    <property type="project" value="UniProtKB-KW"/>
</dbReference>
<keyword evidence="11" id="KW-0808">Transferase</keyword>
<dbReference type="PANTHER" id="PTHR11098:SF1">
    <property type="entry name" value="NICOTINATE PHOSPHORIBOSYLTRANSFERASE"/>
    <property type="match status" value="1"/>
</dbReference>
<comment type="function">
    <text evidence="7 8">Catalyzes the synthesis of beta-nicotinate D-ribonucleotide from nicotinate and 5-phospho-D-ribose 1-phosphate at the expense of ATP.</text>
</comment>
<dbReference type="Pfam" id="PF17767">
    <property type="entry name" value="NAPRTase_N"/>
    <property type="match status" value="1"/>
</dbReference>
<evidence type="ECO:0000259" key="9">
    <source>
        <dbReference type="Pfam" id="PF04095"/>
    </source>
</evidence>
<protein>
    <recommendedName>
        <fullName evidence="3 7">Nicotinate phosphoribosyltransferase</fullName>
        <shortName evidence="7">NAPRTase</shortName>
        <ecNumber evidence="3 7">6.3.4.21</ecNumber>
    </recommendedName>
</protein>
<dbReference type="Gene3D" id="3.20.140.10">
    <property type="entry name" value="nicotinate phosphoribosyltransferase"/>
    <property type="match status" value="1"/>
</dbReference>
<dbReference type="HAMAP" id="MF_00570">
    <property type="entry name" value="NAPRTase"/>
    <property type="match status" value="1"/>
</dbReference>
<comment type="similarity">
    <text evidence="2 7 8">Belongs to the NAPRTase family.</text>
</comment>
<dbReference type="RefSeq" id="WP_222579993.1">
    <property type="nucleotide sequence ID" value="NZ_JAHVHU010000008.1"/>
</dbReference>
<dbReference type="Proteomes" id="UP000753961">
    <property type="component" value="Unassembled WGS sequence"/>
</dbReference>
<evidence type="ECO:0000256" key="8">
    <source>
        <dbReference type="RuleBase" id="RU003838"/>
    </source>
</evidence>
<sequence length="389" mass="44925">MIIHSILDNDFYKFTMQNAVIKHFPEAHAEYQFINRGNHEFPAGFGQMLQDEIAHLPELSLRDDELEFLRINCPYLDPAYLDFLKGYRYNPAEVQVNQTGNQLEVSVKGPWYRTILWEVIIMSLICELYYKESQEDRWSIEKIKKVAEEKMTHYANRGLAIAEFGTRRRHSLQVHEEVVQTLKKYGGKYFNGSSNVHLAHKYQLRPIGTHAHEWFMFHAARYGFKMSNTMALEHWVDVYRGDLGIALSDTYTSEVFFESFDKKFSKLFDGVRHDSGDPVEFAKQTIQHYESMKIDPLTKTIIFSDGLNPNKVDRIANFCRGKIGMSFGIGTNFTNDTGLEALNIVIKITAAKPFNRGWIPTIKLSDEPGKHSGDQDMIELAKALIKAQY</sequence>
<dbReference type="AlphaFoldDB" id="A0A953HV72"/>
<dbReference type="InterPro" id="IPR036068">
    <property type="entry name" value="Nicotinate_pribotase-like_C"/>
</dbReference>
<feature type="modified residue" description="Phosphohistidine; by autocatalysis" evidence="7">
    <location>
        <position position="212"/>
    </location>
</feature>
<dbReference type="InterPro" id="IPR041525">
    <property type="entry name" value="N/Namide_PRibTrfase"/>
</dbReference>
<accession>A0A953HV72</accession>
<dbReference type="NCBIfam" id="TIGR01514">
    <property type="entry name" value="NAPRTase"/>
    <property type="match status" value="1"/>
</dbReference>
<evidence type="ECO:0000256" key="6">
    <source>
        <dbReference type="ARBA" id="ARBA00022642"/>
    </source>
</evidence>
<evidence type="ECO:0000313" key="12">
    <source>
        <dbReference type="Proteomes" id="UP000753961"/>
    </source>
</evidence>
<dbReference type="EMBL" id="JAHVHU010000008">
    <property type="protein sequence ID" value="MBY5958458.1"/>
    <property type="molecule type" value="Genomic_DNA"/>
</dbReference>
<comment type="pathway">
    <text evidence="1 7 8">Cofactor biosynthesis; NAD(+) biosynthesis; nicotinate D-ribonucleotide from nicotinate: step 1/1.</text>
</comment>
<dbReference type="InterPro" id="IPR040727">
    <property type="entry name" value="NAPRTase_N"/>
</dbReference>
<evidence type="ECO:0000256" key="5">
    <source>
        <dbReference type="ARBA" id="ARBA00022598"/>
    </source>
</evidence>
<keyword evidence="12" id="KW-1185">Reference proteome</keyword>
<evidence type="ECO:0000256" key="4">
    <source>
        <dbReference type="ARBA" id="ARBA00022553"/>
    </source>
</evidence>
<dbReference type="NCBIfam" id="NF003704">
    <property type="entry name" value="PRK05321.1"/>
    <property type="match status" value="1"/>
</dbReference>
<dbReference type="InterPro" id="IPR006406">
    <property type="entry name" value="Nic_PRibTrfase"/>
</dbReference>
<dbReference type="PIRSF" id="PIRSF000484">
    <property type="entry name" value="NAPRT"/>
    <property type="match status" value="1"/>
</dbReference>
<evidence type="ECO:0000256" key="7">
    <source>
        <dbReference type="HAMAP-Rule" id="MF_00570"/>
    </source>
</evidence>
<evidence type="ECO:0000256" key="2">
    <source>
        <dbReference type="ARBA" id="ARBA00010897"/>
    </source>
</evidence>
<comment type="PTM">
    <text evidence="7 8">Transiently phosphorylated on a His residue during the reaction cycle. Phosphorylation strongly increases the affinity for substrates and increases the rate of nicotinate D-ribonucleotide production. Dephosphorylation regenerates the low-affinity form of the enzyme, leading to product release.</text>
</comment>
<keyword evidence="6 7" id="KW-0662">Pyridine nucleotide biosynthesis</keyword>
<feature type="domain" description="Nicotinate/nicotinamide phosphoribosyltransferase" evidence="9">
    <location>
        <begin position="160"/>
        <end position="382"/>
    </location>
</feature>
<comment type="caution">
    <text evidence="11">The sequence shown here is derived from an EMBL/GenBank/DDBJ whole genome shotgun (WGS) entry which is preliminary data.</text>
</comment>
<dbReference type="GO" id="GO:0005829">
    <property type="term" value="C:cytosol"/>
    <property type="evidence" value="ECO:0007669"/>
    <property type="project" value="TreeGrafter"/>
</dbReference>
<dbReference type="SUPFAM" id="SSF54675">
    <property type="entry name" value="Nicotinate/Quinolinate PRTase N-terminal domain-like"/>
    <property type="match status" value="1"/>
</dbReference>
<dbReference type="GO" id="GO:0034355">
    <property type="term" value="P:NAD+ biosynthetic process via the salvage pathway"/>
    <property type="evidence" value="ECO:0007669"/>
    <property type="project" value="TreeGrafter"/>
</dbReference>
<evidence type="ECO:0000256" key="1">
    <source>
        <dbReference type="ARBA" id="ARBA00004952"/>
    </source>
</evidence>
<keyword evidence="5 7" id="KW-0436">Ligase</keyword>
<evidence type="ECO:0000256" key="3">
    <source>
        <dbReference type="ARBA" id="ARBA00013236"/>
    </source>
</evidence>
<proteinExistence type="inferred from homology"/>